<evidence type="ECO:0008006" key="3">
    <source>
        <dbReference type="Google" id="ProtNLM"/>
    </source>
</evidence>
<reference evidence="1 2" key="1">
    <citation type="submission" date="2015-10" db="EMBL/GenBank/DDBJ databases">
        <title>Genome sequencing and analysis of members of genus Stenotrophomonas.</title>
        <authorList>
            <person name="Patil P.P."/>
            <person name="Midha S."/>
            <person name="Patil P.B."/>
        </authorList>
    </citation>
    <scope>NUCLEOTIDE SEQUENCE [LARGE SCALE GENOMIC DNA]</scope>
    <source>
        <strain evidence="1 2">JCM 9942</strain>
    </source>
</reference>
<comment type="caution">
    <text evidence="1">The sequence shown here is derived from an EMBL/GenBank/DDBJ whole genome shotgun (WGS) entry which is preliminary data.</text>
</comment>
<sequence>MKTKVACQYAIVRFTPYAETGEFANVGVVLACPEINYLQGQLAPLKRTLRITNFFQGLEARIYREAMKYVATEINRVENAVKREEIPAHFAFDSITRPREALVTFSHTRVILSESPEVTLKQLYDRFIERDFATKEYHEQILTKGVGKILSTARLKTYFDDRAVGDDTYNVKFPFVSTNPDVPQVVIKPLFLGHDEPNKIFEHGGTWVHRIARLKKHGLMPRHTLFAIDEPDATAGTAITKRIKAAREIRNELQDLDVQIVMSDDKNGLLSFAELARPTY</sequence>
<organism evidence="1 2">
    <name type="scientific">Stenotrophomonas pictorum JCM 9942</name>
    <dbReference type="NCBI Taxonomy" id="1236960"/>
    <lineage>
        <taxon>Bacteria</taxon>
        <taxon>Pseudomonadati</taxon>
        <taxon>Pseudomonadota</taxon>
        <taxon>Gammaproteobacteria</taxon>
        <taxon>Lysobacterales</taxon>
        <taxon>Lysobacteraceae</taxon>
        <taxon>Stenotrophomonas</taxon>
    </lineage>
</organism>
<dbReference type="Proteomes" id="UP000050836">
    <property type="component" value="Unassembled WGS sequence"/>
</dbReference>
<dbReference type="Pfam" id="PF11236">
    <property type="entry name" value="DUF3037"/>
    <property type="match status" value="1"/>
</dbReference>
<keyword evidence="2" id="KW-1185">Reference proteome</keyword>
<protein>
    <recommendedName>
        <fullName evidence="3">DUF3037 domain-containing protein</fullName>
    </recommendedName>
</protein>
<accession>A0A0R0AAW5</accession>
<evidence type="ECO:0000313" key="1">
    <source>
        <dbReference type="EMBL" id="KRG38551.1"/>
    </source>
</evidence>
<dbReference type="InterPro" id="IPR021398">
    <property type="entry name" value="DUF3037"/>
</dbReference>
<proteinExistence type="predicted"/>
<dbReference type="OrthoDB" id="9803207at2"/>
<evidence type="ECO:0000313" key="2">
    <source>
        <dbReference type="Proteomes" id="UP000050836"/>
    </source>
</evidence>
<dbReference type="EMBL" id="LLXS01000055">
    <property type="protein sequence ID" value="KRG38551.1"/>
    <property type="molecule type" value="Genomic_DNA"/>
</dbReference>
<dbReference type="AlphaFoldDB" id="A0A0R0AAW5"/>
<gene>
    <name evidence="1" type="ORF">ARC78_15570</name>
</gene>
<name>A0A0R0AAW5_9GAMM</name>
<dbReference type="RefSeq" id="WP_054658975.1">
    <property type="nucleotide sequence ID" value="NZ_BAZI01000125.1"/>
</dbReference>